<dbReference type="GO" id="GO:0015501">
    <property type="term" value="F:glutamate:sodium symporter activity"/>
    <property type="evidence" value="ECO:0007669"/>
    <property type="project" value="TreeGrafter"/>
</dbReference>
<sequence>MSEISEVISVEESQKPKTCCQKFVKGLRDNLFTILTLIGVGIGFGIGFGVGTTGPSAVTIEWIKMPGVIYIRLLQLTILPVISANIICVMAGMDPKENGKVGIASVGFIVGMDIISGAIGVIAAVLIRPGLSTAADNTPPPAVDLDNLEAPVTTSDVFADLFLNIFPDNIVGIAIFQTKTTRNYTNSHRNETVRLIGNLFATDMIGLIFTSIVFGIAAAKAGETGRVFVAFFQSVSDVVLTIMRWFLQATPVGVCFMIAGAVVGLDDVGGTFQKLLFFMLTVLAALAIHMIIQMAIYAIASFRNPFLLLFKSFKVWFLAFITTAPLICIPDMIETCDKYGLQKKITRFVIPFSAALKGDGSGAFQAVACVFIAQLTGFNISVGTYVIIALLTGFATLAIPNVPSSSIIIIITILSSLGVRTDEVSLLFAVEWIMDRCRSGSIGLGHIFAAAFTHSVAVGRRTEHQEDKEEELTEKDTASQKSVSTNCASGSAYDN</sequence>
<feature type="transmembrane region" description="Helical" evidence="6">
    <location>
        <begin position="103"/>
        <end position="127"/>
    </location>
</feature>
<accession>A0A0X3NFN6</accession>
<evidence type="ECO:0000256" key="6">
    <source>
        <dbReference type="RuleBase" id="RU361216"/>
    </source>
</evidence>
<name>A0A0X3NFN6_SCHSO</name>
<evidence type="ECO:0000256" key="1">
    <source>
        <dbReference type="ARBA" id="ARBA00004141"/>
    </source>
</evidence>
<evidence type="ECO:0000256" key="2">
    <source>
        <dbReference type="ARBA" id="ARBA00022448"/>
    </source>
</evidence>
<proteinExistence type="inferred from homology"/>
<protein>
    <recommendedName>
        <fullName evidence="6">Amino acid transporter</fullName>
    </recommendedName>
</protein>
<dbReference type="SUPFAM" id="SSF118215">
    <property type="entry name" value="Proton glutamate symport protein"/>
    <property type="match status" value="1"/>
</dbReference>
<feature type="transmembrane region" description="Helical" evidence="6">
    <location>
        <begin position="196"/>
        <end position="222"/>
    </location>
</feature>
<feature type="transmembrane region" description="Helical" evidence="6">
    <location>
        <begin position="275"/>
        <end position="300"/>
    </location>
</feature>
<feature type="region of interest" description="Disordered" evidence="7">
    <location>
        <begin position="462"/>
        <end position="495"/>
    </location>
</feature>
<feature type="transmembrane region" description="Helical" evidence="6">
    <location>
        <begin position="242"/>
        <end position="263"/>
    </location>
</feature>
<organism evidence="8">
    <name type="scientific">Schistocephalus solidus</name>
    <name type="common">Tapeworm</name>
    <dbReference type="NCBI Taxonomy" id="70667"/>
    <lineage>
        <taxon>Eukaryota</taxon>
        <taxon>Metazoa</taxon>
        <taxon>Spiralia</taxon>
        <taxon>Lophotrochozoa</taxon>
        <taxon>Platyhelminthes</taxon>
        <taxon>Cestoda</taxon>
        <taxon>Eucestoda</taxon>
        <taxon>Diphyllobothriidea</taxon>
        <taxon>Diphyllobothriidae</taxon>
        <taxon>Schistocephalus</taxon>
    </lineage>
</organism>
<feature type="transmembrane region" description="Helical" evidence="6">
    <location>
        <begin position="306"/>
        <end position="327"/>
    </location>
</feature>
<dbReference type="PANTHER" id="PTHR11958">
    <property type="entry name" value="SODIUM/DICARBOXYLATE SYMPORTER-RELATED"/>
    <property type="match status" value="1"/>
</dbReference>
<dbReference type="GO" id="GO:0015175">
    <property type="term" value="F:neutral L-amino acid transmembrane transporter activity"/>
    <property type="evidence" value="ECO:0007669"/>
    <property type="project" value="TreeGrafter"/>
</dbReference>
<dbReference type="GO" id="GO:0005886">
    <property type="term" value="C:plasma membrane"/>
    <property type="evidence" value="ECO:0007669"/>
    <property type="project" value="TreeGrafter"/>
</dbReference>
<feature type="transmembrane region" description="Helical" evidence="6">
    <location>
        <begin position="157"/>
        <end position="176"/>
    </location>
</feature>
<dbReference type="EMBL" id="GEEE01024421">
    <property type="protein sequence ID" value="JAP38804.1"/>
    <property type="molecule type" value="Transcribed_RNA"/>
</dbReference>
<dbReference type="AlphaFoldDB" id="A0A0X3NFN6"/>
<keyword evidence="2 6" id="KW-0813">Transport</keyword>
<feature type="transmembrane region" description="Helical" evidence="6">
    <location>
        <begin position="69"/>
        <end position="91"/>
    </location>
</feature>
<dbReference type="GO" id="GO:0005313">
    <property type="term" value="F:L-glutamate transmembrane transporter activity"/>
    <property type="evidence" value="ECO:0007669"/>
    <property type="project" value="TreeGrafter"/>
</dbReference>
<feature type="transmembrane region" description="Helical" evidence="6">
    <location>
        <begin position="31"/>
        <end position="49"/>
    </location>
</feature>
<keyword evidence="3 6" id="KW-0812">Transmembrane</keyword>
<dbReference type="PANTHER" id="PTHR11958:SF63">
    <property type="entry name" value="AMINO ACID TRANSPORTER"/>
    <property type="match status" value="1"/>
</dbReference>
<dbReference type="InterPro" id="IPR036458">
    <property type="entry name" value="Na:dicarbo_symporter_sf"/>
</dbReference>
<feature type="compositionally biased region" description="Polar residues" evidence="7">
    <location>
        <begin position="479"/>
        <end position="495"/>
    </location>
</feature>
<keyword evidence="6" id="KW-0769">Symport</keyword>
<feature type="transmembrane region" description="Helical" evidence="6">
    <location>
        <begin position="385"/>
        <end position="414"/>
    </location>
</feature>
<gene>
    <name evidence="8" type="primary">EAA3</name>
    <name evidence="8" type="ORF">TR101356</name>
</gene>
<dbReference type="InterPro" id="IPR050746">
    <property type="entry name" value="DAACS"/>
</dbReference>
<comment type="subcellular location">
    <subcellularLocation>
        <location evidence="1 6">Membrane</location>
        <topology evidence="1 6">Multi-pass membrane protein</topology>
    </subcellularLocation>
</comment>
<keyword evidence="5 6" id="KW-0472">Membrane</keyword>
<dbReference type="InterPro" id="IPR001991">
    <property type="entry name" value="Na-dicarboxylate_symporter"/>
</dbReference>
<dbReference type="Gene3D" id="1.10.3860.10">
    <property type="entry name" value="Sodium:dicarboxylate symporter"/>
    <property type="match status" value="1"/>
</dbReference>
<dbReference type="PRINTS" id="PR00173">
    <property type="entry name" value="EDTRNSPORT"/>
</dbReference>
<evidence type="ECO:0000256" key="5">
    <source>
        <dbReference type="ARBA" id="ARBA00023136"/>
    </source>
</evidence>
<comment type="similarity">
    <text evidence="6">Belongs to the dicarboxylate/amino acid:cation symporter (DAACS) (TC 2.A.23) family.</text>
</comment>
<keyword evidence="4 6" id="KW-1133">Transmembrane helix</keyword>
<evidence type="ECO:0000256" key="3">
    <source>
        <dbReference type="ARBA" id="ARBA00022692"/>
    </source>
</evidence>
<evidence type="ECO:0000313" key="8">
    <source>
        <dbReference type="EMBL" id="JAP38804.1"/>
    </source>
</evidence>
<evidence type="ECO:0000256" key="4">
    <source>
        <dbReference type="ARBA" id="ARBA00022989"/>
    </source>
</evidence>
<evidence type="ECO:0000256" key="7">
    <source>
        <dbReference type="SAM" id="MobiDB-lite"/>
    </source>
</evidence>
<reference evidence="8" key="1">
    <citation type="submission" date="2016-01" db="EMBL/GenBank/DDBJ databases">
        <title>Reference transcriptome for the parasite Schistocephalus solidus: insights into the molecular evolution of parasitism.</title>
        <authorList>
            <person name="Hebert F.O."/>
            <person name="Grambauer S."/>
            <person name="Barber I."/>
            <person name="Landry C.R."/>
            <person name="Aubin-Horth N."/>
        </authorList>
    </citation>
    <scope>NUCLEOTIDE SEQUENCE</scope>
</reference>
<dbReference type="Pfam" id="PF00375">
    <property type="entry name" value="SDF"/>
    <property type="match status" value="1"/>
</dbReference>